<keyword evidence="1" id="KW-1133">Transmembrane helix</keyword>
<protein>
    <recommendedName>
        <fullName evidence="4">ABC-2 family transporter</fullName>
    </recommendedName>
</protein>
<evidence type="ECO:0000256" key="1">
    <source>
        <dbReference type="SAM" id="Phobius"/>
    </source>
</evidence>
<feature type="transmembrane region" description="Helical" evidence="1">
    <location>
        <begin position="169"/>
        <end position="191"/>
    </location>
</feature>
<feature type="transmembrane region" description="Helical" evidence="1">
    <location>
        <begin position="121"/>
        <end position="148"/>
    </location>
</feature>
<keyword evidence="3" id="KW-1185">Reference proteome</keyword>
<feature type="transmembrane region" description="Helical" evidence="1">
    <location>
        <begin position="37"/>
        <end position="57"/>
    </location>
</feature>
<evidence type="ECO:0000313" key="2">
    <source>
        <dbReference type="EMBL" id="PRY16007.1"/>
    </source>
</evidence>
<comment type="caution">
    <text evidence="2">The sequence shown here is derived from an EMBL/GenBank/DDBJ whole genome shotgun (WGS) entry which is preliminary data.</text>
</comment>
<dbReference type="AlphaFoldDB" id="A0A2T0R5L3"/>
<dbReference type="OrthoDB" id="3297477at2"/>
<gene>
    <name evidence="2" type="ORF">CLV37_104220</name>
</gene>
<dbReference type="Proteomes" id="UP000238083">
    <property type="component" value="Unassembled WGS sequence"/>
</dbReference>
<dbReference type="PANTHER" id="PTHR37305:SF1">
    <property type="entry name" value="MEMBRANE PROTEIN"/>
    <property type="match status" value="1"/>
</dbReference>
<keyword evidence="1" id="KW-0472">Membrane</keyword>
<dbReference type="RefSeq" id="WP_106209852.1">
    <property type="nucleotide sequence ID" value="NZ_PVZF01000004.1"/>
</dbReference>
<name>A0A2T0R5L3_9ACTN</name>
<evidence type="ECO:0008006" key="4">
    <source>
        <dbReference type="Google" id="ProtNLM"/>
    </source>
</evidence>
<evidence type="ECO:0000313" key="3">
    <source>
        <dbReference type="Proteomes" id="UP000238083"/>
    </source>
</evidence>
<feature type="transmembrane region" description="Helical" evidence="1">
    <location>
        <begin position="197"/>
        <end position="215"/>
    </location>
</feature>
<reference evidence="2 3" key="1">
    <citation type="submission" date="2018-03" db="EMBL/GenBank/DDBJ databases">
        <title>Genomic Encyclopedia of Archaeal and Bacterial Type Strains, Phase II (KMG-II): from individual species to whole genera.</title>
        <authorList>
            <person name="Goeker M."/>
        </authorList>
    </citation>
    <scope>NUCLEOTIDE SEQUENCE [LARGE SCALE GENOMIC DNA]</scope>
    <source>
        <strain evidence="2 3">DSM 19711</strain>
    </source>
</reference>
<organism evidence="2 3">
    <name type="scientific">Kineococcus rhizosphaerae</name>
    <dbReference type="NCBI Taxonomy" id="559628"/>
    <lineage>
        <taxon>Bacteria</taxon>
        <taxon>Bacillati</taxon>
        <taxon>Actinomycetota</taxon>
        <taxon>Actinomycetes</taxon>
        <taxon>Kineosporiales</taxon>
        <taxon>Kineosporiaceae</taxon>
        <taxon>Kineococcus</taxon>
    </lineage>
</organism>
<dbReference type="PANTHER" id="PTHR37305">
    <property type="entry name" value="INTEGRAL MEMBRANE PROTEIN-RELATED"/>
    <property type="match status" value="1"/>
</dbReference>
<dbReference type="EMBL" id="PVZF01000004">
    <property type="protein sequence ID" value="PRY16007.1"/>
    <property type="molecule type" value="Genomic_DNA"/>
</dbReference>
<accession>A0A2T0R5L3</accession>
<sequence length="275" mass="28244">MSATTVEVQQFRPVQHRVTFGGLVRSEWIKFWSVRSVVVTMLASVVATVGIGVLFSLAARTALTSGPPEAQAGVNGFAFNMMGAQFASLVVAALGVIIIAGEFSTGMVRTSFVTAPGRVGVLAAKAVVLAANVLVLQGLAVFVSFFLGQAVLNTRDLGVSIGDDHVLRALVGTIVTIVGVALIGLAVGALLRNSAGAIVTVVAALFVVPPLLGLVPDSWGGDKINEFFLTNTVANFGTLTASPAYLEIGPGIAAFAGWIVLLGALAVLTLKSRDV</sequence>
<keyword evidence="1" id="KW-0812">Transmembrane</keyword>
<proteinExistence type="predicted"/>
<feature type="transmembrane region" description="Helical" evidence="1">
    <location>
        <begin position="77"/>
        <end position="101"/>
    </location>
</feature>
<feature type="transmembrane region" description="Helical" evidence="1">
    <location>
        <begin position="252"/>
        <end position="270"/>
    </location>
</feature>